<comment type="caution">
    <text evidence="1">The sequence shown here is derived from an EMBL/GenBank/DDBJ whole genome shotgun (WGS) entry which is preliminary data.</text>
</comment>
<keyword evidence="2" id="KW-1185">Reference proteome</keyword>
<evidence type="ECO:0000313" key="1">
    <source>
        <dbReference type="EMBL" id="KAL1244400.1"/>
    </source>
</evidence>
<organism evidence="1 2">
    <name type="scientific">Trichinella spiralis</name>
    <name type="common">Trichina worm</name>
    <dbReference type="NCBI Taxonomy" id="6334"/>
    <lineage>
        <taxon>Eukaryota</taxon>
        <taxon>Metazoa</taxon>
        <taxon>Ecdysozoa</taxon>
        <taxon>Nematoda</taxon>
        <taxon>Enoplea</taxon>
        <taxon>Dorylaimia</taxon>
        <taxon>Trichinellida</taxon>
        <taxon>Trichinellidae</taxon>
        <taxon>Trichinella</taxon>
    </lineage>
</organism>
<protein>
    <submittedName>
        <fullName evidence="1">Ribosome association toxin RatA</fullName>
    </submittedName>
</protein>
<proteinExistence type="predicted"/>
<sequence>MKIFSGVFDLFSSIKNYKCPSFMHWNSLSRCITYTAEIERRSLNSQRIRYPTRYLSNNIEISISG</sequence>
<name>A0ABR3KUR5_TRISP</name>
<gene>
    <name evidence="1" type="ORF">TSPI_08636</name>
</gene>
<dbReference type="Proteomes" id="UP001558632">
    <property type="component" value="Unassembled WGS sequence"/>
</dbReference>
<accession>A0ABR3KUR5</accession>
<dbReference type="EMBL" id="JBEUSY010000133">
    <property type="protein sequence ID" value="KAL1244400.1"/>
    <property type="molecule type" value="Genomic_DNA"/>
</dbReference>
<reference evidence="1 2" key="1">
    <citation type="submission" date="2024-07" db="EMBL/GenBank/DDBJ databases">
        <title>Enhanced genomic and transcriptomic resources for Trichinella pseudospiralis and T. spiralis underpin the discovery of pronounced molecular differences between stages and species.</title>
        <authorList>
            <person name="Pasi K.K."/>
            <person name="La Rosa G."/>
            <person name="Gomez-Morales M.A."/>
            <person name="Tosini F."/>
            <person name="Sumanam S."/>
            <person name="Young N.D."/>
            <person name="Chang B.C."/>
            <person name="Robin G.B."/>
        </authorList>
    </citation>
    <scope>NUCLEOTIDE SEQUENCE [LARGE SCALE GENOMIC DNA]</scope>
    <source>
        <strain evidence="1">ISS534</strain>
    </source>
</reference>
<evidence type="ECO:0000313" key="2">
    <source>
        <dbReference type="Proteomes" id="UP001558632"/>
    </source>
</evidence>